<feature type="transmembrane region" description="Helical" evidence="7">
    <location>
        <begin position="360"/>
        <end position="380"/>
    </location>
</feature>
<name>A0A852TSR5_9ACTN</name>
<dbReference type="GO" id="GO:0005886">
    <property type="term" value="C:plasma membrane"/>
    <property type="evidence" value="ECO:0007669"/>
    <property type="project" value="TreeGrafter"/>
</dbReference>
<evidence type="ECO:0000256" key="2">
    <source>
        <dbReference type="ARBA" id="ARBA00006434"/>
    </source>
</evidence>
<proteinExistence type="inferred from homology"/>
<dbReference type="EMBL" id="JACCCC010000001">
    <property type="protein sequence ID" value="NYE47059.1"/>
    <property type="molecule type" value="Genomic_DNA"/>
</dbReference>
<feature type="transmembrane region" description="Helical" evidence="7">
    <location>
        <begin position="54"/>
        <end position="73"/>
    </location>
</feature>
<feature type="transmembrane region" description="Helical" evidence="7">
    <location>
        <begin position="445"/>
        <end position="463"/>
    </location>
</feature>
<dbReference type="InterPro" id="IPR050277">
    <property type="entry name" value="Sodium:Solute_Symporter"/>
</dbReference>
<dbReference type="PROSITE" id="PS50283">
    <property type="entry name" value="NA_SOLUT_SYMP_3"/>
    <property type="match status" value="1"/>
</dbReference>
<dbReference type="InterPro" id="IPR001734">
    <property type="entry name" value="Na/solute_symporter"/>
</dbReference>
<keyword evidence="9" id="KW-1185">Reference proteome</keyword>
<sequence length="485" mass="50827">MLTTTFLVSLAGMAVIALLGLLGRKKSVNLSEWTVGGRDFGALSMWFLQAGESFTTFTFLAVAGLAFTGGAAATYAIPYIPLSYLGLFFIGPMIWRLGKEHGYITQADFYAHRYSSPLFGRLVAVIGVVFLLPYLQLQITGLGLIVELVTGDAASGTLSMIVATVLMVAFVLWSGIRGIATTAYFKDALVIVVIAVIAVLVPMHYAGGIGALFEQVRELRPEMLTVGDVEGFSRTWWFSNVLVSALGSAFLTLPHMWPPMLASRSAAVIRTNNVFLPLYQVVIILPIIVGFTGLLVLDSGTRSDAVLLTLAAGALPDWATGVVAVAAAATAMVPGAAMCLGISTLVANNLVTPRGERARFAVNHGVVVASASLALVLGILRPDLLANLLLLTFSGLTQLAPALLAAIGRRRLLDAGPAMLGMLTGVGAVIVLTFTPLRFGDVSEGVVALVVNVAVAAAAQLVLNARRRAGAPEEPTPSVPVAAEK</sequence>
<keyword evidence="3" id="KW-0813">Transport</keyword>
<feature type="transmembrane region" description="Helical" evidence="7">
    <location>
        <begin position="6"/>
        <end position="23"/>
    </location>
</feature>
<feature type="transmembrane region" description="Helical" evidence="7">
    <location>
        <begin position="157"/>
        <end position="176"/>
    </location>
</feature>
<dbReference type="Proteomes" id="UP000589036">
    <property type="component" value="Unassembled WGS sequence"/>
</dbReference>
<comment type="subcellular location">
    <subcellularLocation>
        <location evidence="1">Membrane</location>
        <topology evidence="1">Multi-pass membrane protein</topology>
    </subcellularLocation>
</comment>
<keyword evidence="5 7" id="KW-1133">Transmembrane helix</keyword>
<dbReference type="GO" id="GO:0022857">
    <property type="term" value="F:transmembrane transporter activity"/>
    <property type="evidence" value="ECO:0007669"/>
    <property type="project" value="InterPro"/>
</dbReference>
<evidence type="ECO:0000256" key="6">
    <source>
        <dbReference type="ARBA" id="ARBA00023136"/>
    </source>
</evidence>
<dbReference type="RefSeq" id="WP_218882400.1">
    <property type="nucleotide sequence ID" value="NZ_BAAAYY010000041.1"/>
</dbReference>
<feature type="transmembrane region" description="Helical" evidence="7">
    <location>
        <begin position="386"/>
        <end position="407"/>
    </location>
</feature>
<gene>
    <name evidence="8" type="ORF">HDA32_002179</name>
</gene>
<evidence type="ECO:0000313" key="8">
    <source>
        <dbReference type="EMBL" id="NYE47059.1"/>
    </source>
</evidence>
<comment type="caution">
    <text evidence="8">The sequence shown here is derived from an EMBL/GenBank/DDBJ whole genome shotgun (WGS) entry which is preliminary data.</text>
</comment>
<feature type="transmembrane region" description="Helical" evidence="7">
    <location>
        <begin position="118"/>
        <end position="137"/>
    </location>
</feature>
<evidence type="ECO:0000256" key="3">
    <source>
        <dbReference type="ARBA" id="ARBA00022448"/>
    </source>
</evidence>
<dbReference type="PANTHER" id="PTHR48086:SF8">
    <property type="entry name" value="MONOCARBOXYLIC ACID PERMEASE"/>
    <property type="match status" value="1"/>
</dbReference>
<evidence type="ECO:0000256" key="4">
    <source>
        <dbReference type="ARBA" id="ARBA00022692"/>
    </source>
</evidence>
<dbReference type="AlphaFoldDB" id="A0A852TSR5"/>
<evidence type="ECO:0000256" key="1">
    <source>
        <dbReference type="ARBA" id="ARBA00004141"/>
    </source>
</evidence>
<feature type="transmembrane region" description="Helical" evidence="7">
    <location>
        <begin position="419"/>
        <end position="439"/>
    </location>
</feature>
<feature type="transmembrane region" description="Helical" evidence="7">
    <location>
        <begin position="274"/>
        <end position="298"/>
    </location>
</feature>
<evidence type="ECO:0000256" key="5">
    <source>
        <dbReference type="ARBA" id="ARBA00022989"/>
    </source>
</evidence>
<dbReference type="Gene3D" id="1.20.1730.10">
    <property type="entry name" value="Sodium/glucose cotransporter"/>
    <property type="match status" value="1"/>
</dbReference>
<dbReference type="PANTHER" id="PTHR48086">
    <property type="entry name" value="SODIUM/PROLINE SYMPORTER-RELATED"/>
    <property type="match status" value="1"/>
</dbReference>
<evidence type="ECO:0000313" key="9">
    <source>
        <dbReference type="Proteomes" id="UP000589036"/>
    </source>
</evidence>
<keyword evidence="4 7" id="KW-0812">Transmembrane</keyword>
<protein>
    <submittedName>
        <fullName evidence="8">SSS family solute:Na+ symporter</fullName>
    </submittedName>
</protein>
<feature type="transmembrane region" description="Helical" evidence="7">
    <location>
        <begin position="318"/>
        <end position="348"/>
    </location>
</feature>
<evidence type="ECO:0000256" key="7">
    <source>
        <dbReference type="SAM" id="Phobius"/>
    </source>
</evidence>
<keyword evidence="6 7" id="KW-0472">Membrane</keyword>
<comment type="similarity">
    <text evidence="2">Belongs to the sodium:solute symporter (SSF) (TC 2.A.21) family.</text>
</comment>
<feature type="transmembrane region" description="Helical" evidence="7">
    <location>
        <begin position="233"/>
        <end position="253"/>
    </location>
</feature>
<reference evidence="8 9" key="1">
    <citation type="submission" date="2020-07" db="EMBL/GenBank/DDBJ databases">
        <title>Sequencing the genomes of 1000 actinobacteria strains.</title>
        <authorList>
            <person name="Klenk H.-P."/>
        </authorList>
    </citation>
    <scope>NUCLEOTIDE SEQUENCE [LARGE SCALE GENOMIC DNA]</scope>
    <source>
        <strain evidence="8 9">CXB654</strain>
    </source>
</reference>
<dbReference type="CDD" id="cd10322">
    <property type="entry name" value="SLC5sbd"/>
    <property type="match status" value="1"/>
</dbReference>
<organism evidence="8 9">
    <name type="scientific">Spinactinospora alkalitolerans</name>
    <dbReference type="NCBI Taxonomy" id="687207"/>
    <lineage>
        <taxon>Bacteria</taxon>
        <taxon>Bacillati</taxon>
        <taxon>Actinomycetota</taxon>
        <taxon>Actinomycetes</taxon>
        <taxon>Streptosporangiales</taxon>
        <taxon>Nocardiopsidaceae</taxon>
        <taxon>Spinactinospora</taxon>
    </lineage>
</organism>
<feature type="transmembrane region" description="Helical" evidence="7">
    <location>
        <begin position="188"/>
        <end position="213"/>
    </location>
</feature>
<dbReference type="InterPro" id="IPR038377">
    <property type="entry name" value="Na/Glc_symporter_sf"/>
</dbReference>
<accession>A0A852TSR5</accession>
<feature type="transmembrane region" description="Helical" evidence="7">
    <location>
        <begin position="79"/>
        <end position="97"/>
    </location>
</feature>